<evidence type="ECO:0000256" key="5">
    <source>
        <dbReference type="ARBA" id="ARBA00022490"/>
    </source>
</evidence>
<name>A0ABP8CKC5_9ACTN</name>
<evidence type="ECO:0000256" key="8">
    <source>
        <dbReference type="ARBA" id="ARBA00022691"/>
    </source>
</evidence>
<keyword evidence="5" id="KW-0963">Cytoplasm</keyword>
<protein>
    <recommendedName>
        <fullName evidence="4">Protein-L-isoaspartate O-methyltransferase</fullName>
        <ecNumber evidence="3">2.1.1.77</ecNumber>
    </recommendedName>
    <alternativeName>
        <fullName evidence="11">L-isoaspartyl protein carboxyl methyltransferase</fullName>
    </alternativeName>
    <alternativeName>
        <fullName evidence="9">Protein L-isoaspartyl methyltransferase</fullName>
    </alternativeName>
    <alternativeName>
        <fullName evidence="10">Protein-beta-aspartate methyltransferase</fullName>
    </alternativeName>
</protein>
<dbReference type="EMBL" id="BAABAS010000021">
    <property type="protein sequence ID" value="GAA4240060.1"/>
    <property type="molecule type" value="Genomic_DNA"/>
</dbReference>
<comment type="similarity">
    <text evidence="2">Belongs to the methyltransferase superfamily. L-isoaspartyl/D-aspartyl protein methyltransferase family.</text>
</comment>
<dbReference type="InterPro" id="IPR029063">
    <property type="entry name" value="SAM-dependent_MTases_sf"/>
</dbReference>
<dbReference type="GO" id="GO:0032259">
    <property type="term" value="P:methylation"/>
    <property type="evidence" value="ECO:0007669"/>
    <property type="project" value="UniProtKB-KW"/>
</dbReference>
<dbReference type="EC" id="2.1.1.77" evidence="3"/>
<dbReference type="Pfam" id="PF01135">
    <property type="entry name" value="PCMT"/>
    <property type="match status" value="1"/>
</dbReference>
<gene>
    <name evidence="12" type="ORF">GCM10022254_63380</name>
</gene>
<keyword evidence="8" id="KW-0949">S-adenosyl-L-methionine</keyword>
<dbReference type="PANTHER" id="PTHR11579:SF0">
    <property type="entry name" value="PROTEIN-L-ISOASPARTATE(D-ASPARTATE) O-METHYLTRANSFERASE"/>
    <property type="match status" value="1"/>
</dbReference>
<dbReference type="SUPFAM" id="SSF53335">
    <property type="entry name" value="S-adenosyl-L-methionine-dependent methyltransferases"/>
    <property type="match status" value="1"/>
</dbReference>
<dbReference type="NCBIfam" id="TIGR04188">
    <property type="entry name" value="methyltr_grsp"/>
    <property type="match status" value="1"/>
</dbReference>
<dbReference type="CDD" id="cd02440">
    <property type="entry name" value="AdoMet_MTases"/>
    <property type="match status" value="1"/>
</dbReference>
<evidence type="ECO:0000313" key="13">
    <source>
        <dbReference type="Proteomes" id="UP001501710"/>
    </source>
</evidence>
<evidence type="ECO:0000256" key="6">
    <source>
        <dbReference type="ARBA" id="ARBA00022603"/>
    </source>
</evidence>
<dbReference type="Gene3D" id="3.40.50.150">
    <property type="entry name" value="Vaccinia Virus protein VP39"/>
    <property type="match status" value="1"/>
</dbReference>
<evidence type="ECO:0000256" key="4">
    <source>
        <dbReference type="ARBA" id="ARBA00013346"/>
    </source>
</evidence>
<evidence type="ECO:0000256" key="9">
    <source>
        <dbReference type="ARBA" id="ARBA00030757"/>
    </source>
</evidence>
<evidence type="ECO:0000256" key="3">
    <source>
        <dbReference type="ARBA" id="ARBA00011890"/>
    </source>
</evidence>
<dbReference type="RefSeq" id="WP_344904444.1">
    <property type="nucleotide sequence ID" value="NZ_BAABAS010000021.1"/>
</dbReference>
<dbReference type="GO" id="GO:0008168">
    <property type="term" value="F:methyltransferase activity"/>
    <property type="evidence" value="ECO:0007669"/>
    <property type="project" value="UniProtKB-KW"/>
</dbReference>
<evidence type="ECO:0000256" key="7">
    <source>
        <dbReference type="ARBA" id="ARBA00022679"/>
    </source>
</evidence>
<evidence type="ECO:0000256" key="11">
    <source>
        <dbReference type="ARBA" id="ARBA00031350"/>
    </source>
</evidence>
<dbReference type="InterPro" id="IPR026448">
    <property type="entry name" value="Methyltr_grasp"/>
</dbReference>
<accession>A0ABP8CKC5</accession>
<reference evidence="13" key="1">
    <citation type="journal article" date="2019" name="Int. J. Syst. Evol. Microbiol.">
        <title>The Global Catalogue of Microorganisms (GCM) 10K type strain sequencing project: providing services to taxonomists for standard genome sequencing and annotation.</title>
        <authorList>
            <consortium name="The Broad Institute Genomics Platform"/>
            <consortium name="The Broad Institute Genome Sequencing Center for Infectious Disease"/>
            <person name="Wu L."/>
            <person name="Ma J."/>
        </authorList>
    </citation>
    <scope>NUCLEOTIDE SEQUENCE [LARGE SCALE GENOMIC DNA]</scope>
    <source>
        <strain evidence="13">JCM 17440</strain>
    </source>
</reference>
<evidence type="ECO:0000256" key="1">
    <source>
        <dbReference type="ARBA" id="ARBA00004496"/>
    </source>
</evidence>
<sequence length="395" mass="41730">MTGPGTTATEAAAHMASLANDLVLRGRITDERWREVFASTPRHVFTPEFYRRTDGPDGTVWRTVTAADTGWLDAVYADVTHVTALDPATVRPAPGGGVTGVPTSSSTLPSVMAIVLGHLGLDDGDTVLEIGTGTGYTTALLCERLGDAQVTSVDIDPGLVENARRRLTDAGYAPELAATDGVTGYPARAPYNRIMATCSVPAIPDAWIRQTRPGGLILADVRGGVGGALAALTVTGDGAAEGRFPADGAYFMPLRHDTVGYRDRPAPPPAPYDADTVDGRTSLDPMLLHDFAFGFVAQLHLPGVDIGHDTDDGAPATILTGTDGSTARITTDGAEWRVHQHGSRHLWSTVETAHAWWTGAGRPDWSRFGMTVTPTQQTIWLDTPAGPAWPLPPTP</sequence>
<proteinExistence type="inferred from homology"/>
<organism evidence="12 13">
    <name type="scientific">Actinomadura meridiana</name>
    <dbReference type="NCBI Taxonomy" id="559626"/>
    <lineage>
        <taxon>Bacteria</taxon>
        <taxon>Bacillati</taxon>
        <taxon>Actinomycetota</taxon>
        <taxon>Actinomycetes</taxon>
        <taxon>Streptosporangiales</taxon>
        <taxon>Thermomonosporaceae</taxon>
        <taxon>Actinomadura</taxon>
    </lineage>
</organism>
<keyword evidence="7" id="KW-0808">Transferase</keyword>
<evidence type="ECO:0000256" key="2">
    <source>
        <dbReference type="ARBA" id="ARBA00005369"/>
    </source>
</evidence>
<dbReference type="PANTHER" id="PTHR11579">
    <property type="entry name" value="PROTEIN-L-ISOASPARTATE O-METHYLTRANSFERASE"/>
    <property type="match status" value="1"/>
</dbReference>
<evidence type="ECO:0000256" key="10">
    <source>
        <dbReference type="ARBA" id="ARBA00031323"/>
    </source>
</evidence>
<keyword evidence="13" id="KW-1185">Reference proteome</keyword>
<dbReference type="Proteomes" id="UP001501710">
    <property type="component" value="Unassembled WGS sequence"/>
</dbReference>
<evidence type="ECO:0000313" key="12">
    <source>
        <dbReference type="EMBL" id="GAA4240060.1"/>
    </source>
</evidence>
<keyword evidence="6 12" id="KW-0489">Methyltransferase</keyword>
<comment type="subcellular location">
    <subcellularLocation>
        <location evidence="1">Cytoplasm</location>
    </subcellularLocation>
</comment>
<dbReference type="InterPro" id="IPR000682">
    <property type="entry name" value="PCMT"/>
</dbReference>
<comment type="caution">
    <text evidence="12">The sequence shown here is derived from an EMBL/GenBank/DDBJ whole genome shotgun (WGS) entry which is preliminary data.</text>
</comment>